<protein>
    <submittedName>
        <fullName evidence="3">MBL fold metallo-hydrolase</fullName>
    </submittedName>
</protein>
<dbReference type="EMBL" id="CP109106">
    <property type="protein sequence ID" value="WSB72169.1"/>
    <property type="molecule type" value="Genomic_DNA"/>
</dbReference>
<organism evidence="3 4">
    <name type="scientific">Streptomyces decoyicus</name>
    <dbReference type="NCBI Taxonomy" id="249567"/>
    <lineage>
        <taxon>Bacteria</taxon>
        <taxon>Bacillati</taxon>
        <taxon>Actinomycetota</taxon>
        <taxon>Actinomycetes</taxon>
        <taxon>Kitasatosporales</taxon>
        <taxon>Streptomycetaceae</taxon>
        <taxon>Streptomyces</taxon>
    </lineage>
</organism>
<dbReference type="InterPro" id="IPR036866">
    <property type="entry name" value="RibonucZ/Hydroxyglut_hydro"/>
</dbReference>
<dbReference type="PANTHER" id="PTHR42951:SF4">
    <property type="entry name" value="ACYL-COENZYME A THIOESTERASE MBLAC2"/>
    <property type="match status" value="1"/>
</dbReference>
<evidence type="ECO:0000259" key="2">
    <source>
        <dbReference type="SMART" id="SM00849"/>
    </source>
</evidence>
<dbReference type="SMART" id="SM00849">
    <property type="entry name" value="Lactamase_B"/>
    <property type="match status" value="1"/>
</dbReference>
<sequence length="358" mass="37416">MCDSAARNTPAQASAARTAARTSGPGATGPDTAPPPGAATAADASPADASPAAERPALPEPYLTELAAGVHAFIQPDGGWCLNNAGFVTDGDATLVVDTAATERRARLLRRRIAESGAPAPRMVVNTHHHGDHTYGNGVFAPEATVIGHASCRRELLAAGQQLHAVWPQVDYGDIRLTAPEITYTDELALHVGDIEVRLIHPGVAHTTGDTLVWLPRQRIVFAGDLVFHGGTPFVFMGSLTGSLRALELLRTLDAVTVVPGHGPVTGPEVYDGIERYLRFVGRLAQEGRAAGRTPLEVAREADLGPFAELAESERLVANLHRAYAELAGVAPGAPLDLVAGFGDMTVMNGGVPMACHA</sequence>
<keyword evidence="4" id="KW-1185">Reference proteome</keyword>
<evidence type="ECO:0000313" key="3">
    <source>
        <dbReference type="EMBL" id="WSB72169.1"/>
    </source>
</evidence>
<gene>
    <name evidence="3" type="ORF">OG863_31825</name>
</gene>
<dbReference type="Pfam" id="PF00753">
    <property type="entry name" value="Lactamase_B"/>
    <property type="match status" value="1"/>
</dbReference>
<proteinExistence type="predicted"/>
<dbReference type="CDD" id="cd16282">
    <property type="entry name" value="metallo-hydrolase-like_MBL-fold"/>
    <property type="match status" value="1"/>
</dbReference>
<name>A0ABZ1FQE4_9ACTN</name>
<dbReference type="SUPFAM" id="SSF56281">
    <property type="entry name" value="Metallo-hydrolase/oxidoreductase"/>
    <property type="match status" value="1"/>
</dbReference>
<dbReference type="PANTHER" id="PTHR42951">
    <property type="entry name" value="METALLO-BETA-LACTAMASE DOMAIN-CONTAINING"/>
    <property type="match status" value="1"/>
</dbReference>
<feature type="compositionally biased region" description="Low complexity" evidence="1">
    <location>
        <begin position="9"/>
        <end position="31"/>
    </location>
</feature>
<reference evidence="3 4" key="1">
    <citation type="submission" date="2022-10" db="EMBL/GenBank/DDBJ databases">
        <title>The complete genomes of actinobacterial strains from the NBC collection.</title>
        <authorList>
            <person name="Joergensen T.S."/>
            <person name="Alvarez Arevalo M."/>
            <person name="Sterndorff E.B."/>
            <person name="Faurdal D."/>
            <person name="Vuksanovic O."/>
            <person name="Mourched A.-S."/>
            <person name="Charusanti P."/>
            <person name="Shaw S."/>
            <person name="Blin K."/>
            <person name="Weber T."/>
        </authorList>
    </citation>
    <scope>NUCLEOTIDE SEQUENCE [LARGE SCALE GENOMIC DNA]</scope>
    <source>
        <strain evidence="3 4">NBC 01774</strain>
    </source>
</reference>
<evidence type="ECO:0000256" key="1">
    <source>
        <dbReference type="SAM" id="MobiDB-lite"/>
    </source>
</evidence>
<dbReference type="RefSeq" id="WP_326621879.1">
    <property type="nucleotide sequence ID" value="NZ_CP109106.1"/>
</dbReference>
<evidence type="ECO:0000313" key="4">
    <source>
        <dbReference type="Proteomes" id="UP001344251"/>
    </source>
</evidence>
<feature type="region of interest" description="Disordered" evidence="1">
    <location>
        <begin position="1"/>
        <end position="55"/>
    </location>
</feature>
<feature type="compositionally biased region" description="Low complexity" evidence="1">
    <location>
        <begin position="38"/>
        <end position="53"/>
    </location>
</feature>
<dbReference type="InterPro" id="IPR001279">
    <property type="entry name" value="Metallo-B-lactamas"/>
</dbReference>
<dbReference type="InterPro" id="IPR050855">
    <property type="entry name" value="NDM-1-like"/>
</dbReference>
<dbReference type="Gene3D" id="3.60.15.10">
    <property type="entry name" value="Ribonuclease Z/Hydroxyacylglutathione hydrolase-like"/>
    <property type="match status" value="1"/>
</dbReference>
<feature type="domain" description="Metallo-beta-lactamase" evidence="2">
    <location>
        <begin position="82"/>
        <end position="262"/>
    </location>
</feature>
<accession>A0ABZ1FQE4</accession>
<dbReference type="Proteomes" id="UP001344251">
    <property type="component" value="Chromosome"/>
</dbReference>